<protein>
    <submittedName>
        <fullName evidence="1">Uncharacterized protein</fullName>
    </submittedName>
</protein>
<organism evidence="1 2">
    <name type="scientific">Saccharothrix algeriensis</name>
    <dbReference type="NCBI Taxonomy" id="173560"/>
    <lineage>
        <taxon>Bacteria</taxon>
        <taxon>Bacillati</taxon>
        <taxon>Actinomycetota</taxon>
        <taxon>Actinomycetes</taxon>
        <taxon>Pseudonocardiales</taxon>
        <taxon>Pseudonocardiaceae</taxon>
        <taxon>Saccharothrix</taxon>
    </lineage>
</organism>
<keyword evidence="2" id="KW-1185">Reference proteome</keyword>
<dbReference type="EMBL" id="JAFBCL010000001">
    <property type="protein sequence ID" value="MBM7812000.1"/>
    <property type="molecule type" value="Genomic_DNA"/>
</dbReference>
<evidence type="ECO:0000313" key="2">
    <source>
        <dbReference type="Proteomes" id="UP001195724"/>
    </source>
</evidence>
<dbReference type="Proteomes" id="UP001195724">
    <property type="component" value="Unassembled WGS sequence"/>
</dbReference>
<accession>A0ABS2S6X5</accession>
<gene>
    <name evidence="1" type="ORF">JOE68_002865</name>
</gene>
<reference evidence="1 2" key="1">
    <citation type="submission" date="2021-01" db="EMBL/GenBank/DDBJ databases">
        <title>Sequencing the genomes of 1000 actinobacteria strains.</title>
        <authorList>
            <person name="Klenk H.-P."/>
        </authorList>
    </citation>
    <scope>NUCLEOTIDE SEQUENCE [LARGE SCALE GENOMIC DNA]</scope>
    <source>
        <strain evidence="1 2">DSM 44581</strain>
    </source>
</reference>
<comment type="caution">
    <text evidence="1">The sequence shown here is derived from an EMBL/GenBank/DDBJ whole genome shotgun (WGS) entry which is preliminary data.</text>
</comment>
<proteinExistence type="predicted"/>
<sequence>MEVAARDSDPLSQDLAAALYDLTSSARAAVYRLARSAQAGRYELSGTWLDPRYGSTPVRLSLTAASRLERAAKEKTERVEHEALVGEIDGWQWSSSTVRFKPQQGRAFRAVVPEQLAQQVAQLLSQRGRRVGARFAVLTAYSGRDRRASHKGYALETIRVLDGNDASQPE</sequence>
<evidence type="ECO:0000313" key="1">
    <source>
        <dbReference type="EMBL" id="MBM7812000.1"/>
    </source>
</evidence>
<name>A0ABS2S6X5_9PSEU</name>
<dbReference type="RefSeq" id="WP_204842822.1">
    <property type="nucleotide sequence ID" value="NZ_JAFBCL010000001.1"/>
</dbReference>